<dbReference type="STRING" id="7217.B3MGN8"/>
<sequence>MISENIAVSGAQYIQATPPAHALQSAKAKPTPSPGLGRRTKLAAPKSRSAAVLLKRRSRRRRHDGGIDSAGSGGVGVGGRAGTGAGGSGTGAGAGRNIHNAHSNGKEPCQFVPVRRKPLGEYMKLAPAPVCIPHPPVLTYAAAVEALPVPKYTGVKVIISPRLKRASKPGKSNQNKRPKKPQTTKPGNQFSIFAAEQPKPHIVHVDPKVFRAEEQQPAKGKSKGKRNKKAKPKSDQRLPQNQPKPKTPAPKAKQKQRTAMNQTRTVASTSSTPAPKTPKPAPEPPTPEPMTSTQKPESPREFSDSFSYLNYHHEKLQRILAIQTAGMRPVFAHVPRGPPLASPFGFAPEPASSSSNYTFRATAPRPVQRYPIAFDDRQLKRSELEAAALLAQNKAMLNLWINPHLFIS</sequence>
<dbReference type="AlphaFoldDB" id="B3MGN8"/>
<dbReference type="eggNOG" id="ENOG502T9F7">
    <property type="taxonomic scope" value="Eukaryota"/>
</dbReference>
<dbReference type="OrthoDB" id="7871941at2759"/>
<evidence type="ECO:0000256" key="1">
    <source>
        <dbReference type="SAM" id="MobiDB-lite"/>
    </source>
</evidence>
<feature type="region of interest" description="Disordered" evidence="1">
    <location>
        <begin position="211"/>
        <end position="303"/>
    </location>
</feature>
<feature type="compositionally biased region" description="Basic residues" evidence="1">
    <location>
        <begin position="54"/>
        <end position="63"/>
    </location>
</feature>
<evidence type="ECO:0000313" key="3">
    <source>
        <dbReference type="Proteomes" id="UP000007801"/>
    </source>
</evidence>
<protein>
    <submittedName>
        <fullName evidence="2">Uncharacterized protein</fullName>
    </submittedName>
</protein>
<proteinExistence type="predicted"/>
<dbReference type="InParanoid" id="B3MGN8"/>
<reference evidence="2 3" key="1">
    <citation type="journal article" date="2007" name="Nature">
        <title>Evolution of genes and genomes on the Drosophila phylogeny.</title>
        <authorList>
            <consortium name="Drosophila 12 Genomes Consortium"/>
            <person name="Clark A.G."/>
            <person name="Eisen M.B."/>
            <person name="Smith D.R."/>
            <person name="Bergman C.M."/>
            <person name="Oliver B."/>
            <person name="Markow T.A."/>
            <person name="Kaufman T.C."/>
            <person name="Kellis M."/>
            <person name="Gelbart W."/>
            <person name="Iyer V.N."/>
            <person name="Pollard D.A."/>
            <person name="Sackton T.B."/>
            <person name="Larracuente A.M."/>
            <person name="Singh N.D."/>
            <person name="Abad J.P."/>
            <person name="Abt D.N."/>
            <person name="Adryan B."/>
            <person name="Aguade M."/>
            <person name="Akashi H."/>
            <person name="Anderson W.W."/>
            <person name="Aquadro C.F."/>
            <person name="Ardell D.H."/>
            <person name="Arguello R."/>
            <person name="Artieri C.G."/>
            <person name="Barbash D.A."/>
            <person name="Barker D."/>
            <person name="Barsanti P."/>
            <person name="Batterham P."/>
            <person name="Batzoglou S."/>
            <person name="Begun D."/>
            <person name="Bhutkar A."/>
            <person name="Blanco E."/>
            <person name="Bosak S.A."/>
            <person name="Bradley R.K."/>
            <person name="Brand A.D."/>
            <person name="Brent M.R."/>
            <person name="Brooks A.N."/>
            <person name="Brown R.H."/>
            <person name="Butlin R.K."/>
            <person name="Caggese C."/>
            <person name="Calvi B.R."/>
            <person name="Bernardo de Carvalho A."/>
            <person name="Caspi A."/>
            <person name="Castrezana S."/>
            <person name="Celniker S.E."/>
            <person name="Chang J.L."/>
            <person name="Chapple C."/>
            <person name="Chatterji S."/>
            <person name="Chinwalla A."/>
            <person name="Civetta A."/>
            <person name="Clifton S.W."/>
            <person name="Comeron J.M."/>
            <person name="Costello J.C."/>
            <person name="Coyne J.A."/>
            <person name="Daub J."/>
            <person name="David R.G."/>
            <person name="Delcher A.L."/>
            <person name="Delehaunty K."/>
            <person name="Do C.B."/>
            <person name="Ebling H."/>
            <person name="Edwards K."/>
            <person name="Eickbush T."/>
            <person name="Evans J.D."/>
            <person name="Filipski A."/>
            <person name="Findeiss S."/>
            <person name="Freyhult E."/>
            <person name="Fulton L."/>
            <person name="Fulton R."/>
            <person name="Garcia A.C."/>
            <person name="Gardiner A."/>
            <person name="Garfield D.A."/>
            <person name="Garvin B.E."/>
            <person name="Gibson G."/>
            <person name="Gilbert D."/>
            <person name="Gnerre S."/>
            <person name="Godfrey J."/>
            <person name="Good R."/>
            <person name="Gotea V."/>
            <person name="Gravely B."/>
            <person name="Greenberg A.J."/>
            <person name="Griffiths-Jones S."/>
            <person name="Gross S."/>
            <person name="Guigo R."/>
            <person name="Gustafson E.A."/>
            <person name="Haerty W."/>
            <person name="Hahn M.W."/>
            <person name="Halligan D.L."/>
            <person name="Halpern A.L."/>
            <person name="Halter G.M."/>
            <person name="Han M.V."/>
            <person name="Heger A."/>
            <person name="Hillier L."/>
            <person name="Hinrichs A.S."/>
            <person name="Holmes I."/>
            <person name="Hoskins R.A."/>
            <person name="Hubisz M.J."/>
            <person name="Hultmark D."/>
            <person name="Huntley M.A."/>
            <person name="Jaffe D.B."/>
            <person name="Jagadeeshan S."/>
            <person name="Jeck W.R."/>
            <person name="Johnson J."/>
            <person name="Jones C.D."/>
            <person name="Jordan W.C."/>
            <person name="Karpen G.H."/>
            <person name="Kataoka E."/>
            <person name="Keightley P.D."/>
            <person name="Kheradpour P."/>
            <person name="Kirkness E.F."/>
            <person name="Koerich L.B."/>
            <person name="Kristiansen K."/>
            <person name="Kudrna D."/>
            <person name="Kulathinal R.J."/>
            <person name="Kumar S."/>
            <person name="Kwok R."/>
            <person name="Lander E."/>
            <person name="Langley C.H."/>
            <person name="Lapoint R."/>
            <person name="Lazzaro B.P."/>
            <person name="Lee S.J."/>
            <person name="Levesque L."/>
            <person name="Li R."/>
            <person name="Lin C.F."/>
            <person name="Lin M.F."/>
            <person name="Lindblad-Toh K."/>
            <person name="Llopart A."/>
            <person name="Long M."/>
            <person name="Low L."/>
            <person name="Lozovsky E."/>
            <person name="Lu J."/>
            <person name="Luo M."/>
            <person name="Machado C.A."/>
            <person name="Makalowski W."/>
            <person name="Marzo M."/>
            <person name="Matsuda M."/>
            <person name="Matzkin L."/>
            <person name="McAllister B."/>
            <person name="McBride C.S."/>
            <person name="McKernan B."/>
            <person name="McKernan K."/>
            <person name="Mendez-Lago M."/>
            <person name="Minx P."/>
            <person name="Mollenhauer M.U."/>
            <person name="Montooth K."/>
            <person name="Mount S.M."/>
            <person name="Mu X."/>
            <person name="Myers E."/>
            <person name="Negre B."/>
            <person name="Newfeld S."/>
            <person name="Nielsen R."/>
            <person name="Noor M.A."/>
            <person name="O'Grady P."/>
            <person name="Pachter L."/>
            <person name="Papaceit M."/>
            <person name="Parisi M.J."/>
            <person name="Parisi M."/>
            <person name="Parts L."/>
            <person name="Pedersen J.S."/>
            <person name="Pesole G."/>
            <person name="Phillippy A.M."/>
            <person name="Ponting C.P."/>
            <person name="Pop M."/>
            <person name="Porcelli D."/>
            <person name="Powell J.R."/>
            <person name="Prohaska S."/>
            <person name="Pruitt K."/>
            <person name="Puig M."/>
            <person name="Quesneville H."/>
            <person name="Ram K.R."/>
            <person name="Rand D."/>
            <person name="Rasmussen M.D."/>
            <person name="Reed L.K."/>
            <person name="Reenan R."/>
            <person name="Reily A."/>
            <person name="Remington K.A."/>
            <person name="Rieger T.T."/>
            <person name="Ritchie M.G."/>
            <person name="Robin C."/>
            <person name="Rogers Y.H."/>
            <person name="Rohde C."/>
            <person name="Rozas J."/>
            <person name="Rubenfield M.J."/>
            <person name="Ruiz A."/>
            <person name="Russo S."/>
            <person name="Salzberg S.L."/>
            <person name="Sanchez-Gracia A."/>
            <person name="Saranga D.J."/>
            <person name="Sato H."/>
            <person name="Schaeffer S.W."/>
            <person name="Schatz M.C."/>
            <person name="Schlenke T."/>
            <person name="Schwartz R."/>
            <person name="Segarra C."/>
            <person name="Singh R.S."/>
            <person name="Sirot L."/>
            <person name="Sirota M."/>
            <person name="Sisneros N.B."/>
            <person name="Smith C.D."/>
            <person name="Smith T.F."/>
            <person name="Spieth J."/>
            <person name="Stage D.E."/>
            <person name="Stark A."/>
            <person name="Stephan W."/>
            <person name="Strausberg R.L."/>
            <person name="Strempel S."/>
            <person name="Sturgill D."/>
            <person name="Sutton G."/>
            <person name="Sutton G.G."/>
            <person name="Tao W."/>
            <person name="Teichmann S."/>
            <person name="Tobari Y.N."/>
            <person name="Tomimura Y."/>
            <person name="Tsolas J.M."/>
            <person name="Valente V.L."/>
            <person name="Venter E."/>
            <person name="Venter J.C."/>
            <person name="Vicario S."/>
            <person name="Vieira F.G."/>
            <person name="Vilella A.J."/>
            <person name="Villasante A."/>
            <person name="Walenz B."/>
            <person name="Wang J."/>
            <person name="Wasserman M."/>
            <person name="Watts T."/>
            <person name="Wilson D."/>
            <person name="Wilson R.K."/>
            <person name="Wing R.A."/>
            <person name="Wolfner M.F."/>
            <person name="Wong A."/>
            <person name="Wong G.K."/>
            <person name="Wu C.I."/>
            <person name="Wu G."/>
            <person name="Yamamoto D."/>
            <person name="Yang H.P."/>
            <person name="Yang S.P."/>
            <person name="Yorke J.A."/>
            <person name="Yoshida K."/>
            <person name="Zdobnov E."/>
            <person name="Zhang P."/>
            <person name="Zhang Y."/>
            <person name="Zimin A.V."/>
            <person name="Baldwin J."/>
            <person name="Abdouelleil A."/>
            <person name="Abdulkadir J."/>
            <person name="Abebe A."/>
            <person name="Abera B."/>
            <person name="Abreu J."/>
            <person name="Acer S.C."/>
            <person name="Aftuck L."/>
            <person name="Alexander A."/>
            <person name="An P."/>
            <person name="Anderson E."/>
            <person name="Anderson S."/>
            <person name="Arachi H."/>
            <person name="Azer M."/>
            <person name="Bachantsang P."/>
            <person name="Barry A."/>
            <person name="Bayul T."/>
            <person name="Berlin A."/>
            <person name="Bessette D."/>
            <person name="Bloom T."/>
            <person name="Blye J."/>
            <person name="Boguslavskiy L."/>
            <person name="Bonnet C."/>
            <person name="Boukhgalter B."/>
            <person name="Bourzgui I."/>
            <person name="Brown A."/>
            <person name="Cahill P."/>
            <person name="Channer S."/>
            <person name="Cheshatsang Y."/>
            <person name="Chuda L."/>
            <person name="Citroen M."/>
            <person name="Collymore A."/>
            <person name="Cooke P."/>
            <person name="Costello M."/>
            <person name="D'Aco K."/>
            <person name="Daza R."/>
            <person name="De Haan G."/>
            <person name="DeGray S."/>
            <person name="DeMaso C."/>
            <person name="Dhargay N."/>
            <person name="Dooley K."/>
            <person name="Dooley E."/>
            <person name="Doricent M."/>
            <person name="Dorje P."/>
            <person name="Dorjee K."/>
            <person name="Dupes A."/>
            <person name="Elong R."/>
            <person name="Falk J."/>
            <person name="Farina A."/>
            <person name="Faro S."/>
            <person name="Ferguson D."/>
            <person name="Fisher S."/>
            <person name="Foley C.D."/>
            <person name="Franke A."/>
            <person name="Friedrich D."/>
            <person name="Gadbois L."/>
            <person name="Gearin G."/>
            <person name="Gearin C.R."/>
            <person name="Giannoukos G."/>
            <person name="Goode T."/>
            <person name="Graham J."/>
            <person name="Grandbois E."/>
            <person name="Grewal S."/>
            <person name="Gyaltsen K."/>
            <person name="Hafez N."/>
            <person name="Hagos B."/>
            <person name="Hall J."/>
            <person name="Henson C."/>
            <person name="Hollinger A."/>
            <person name="Honan T."/>
            <person name="Huard M.D."/>
            <person name="Hughes L."/>
            <person name="Hurhula B."/>
            <person name="Husby M.E."/>
            <person name="Kamat A."/>
            <person name="Kanga B."/>
            <person name="Kashin S."/>
            <person name="Khazanovich D."/>
            <person name="Kisner P."/>
            <person name="Lance K."/>
            <person name="Lara M."/>
            <person name="Lee W."/>
            <person name="Lennon N."/>
            <person name="Letendre F."/>
            <person name="LeVine R."/>
            <person name="Lipovsky A."/>
            <person name="Liu X."/>
            <person name="Liu J."/>
            <person name="Liu S."/>
            <person name="Lokyitsang T."/>
            <person name="Lokyitsang Y."/>
            <person name="Lubonja R."/>
            <person name="Lui A."/>
            <person name="MacDonald P."/>
            <person name="Magnisalis V."/>
            <person name="Maru K."/>
            <person name="Matthews C."/>
            <person name="McCusker W."/>
            <person name="McDonough S."/>
            <person name="Mehta T."/>
            <person name="Meldrim J."/>
            <person name="Meneus L."/>
            <person name="Mihai O."/>
            <person name="Mihalev A."/>
            <person name="Mihova T."/>
            <person name="Mittelman R."/>
            <person name="Mlenga V."/>
            <person name="Montmayeur A."/>
            <person name="Mulrain L."/>
            <person name="Navidi A."/>
            <person name="Naylor J."/>
            <person name="Negash T."/>
            <person name="Nguyen T."/>
            <person name="Nguyen N."/>
            <person name="Nicol R."/>
            <person name="Norbu C."/>
            <person name="Norbu N."/>
            <person name="Novod N."/>
            <person name="O'Neill B."/>
            <person name="Osman S."/>
            <person name="Markiewicz E."/>
            <person name="Oyono O.L."/>
            <person name="Patti C."/>
            <person name="Phunkhang P."/>
            <person name="Pierre F."/>
            <person name="Priest M."/>
            <person name="Raghuraman S."/>
            <person name="Rege F."/>
            <person name="Reyes R."/>
            <person name="Rise C."/>
            <person name="Rogov P."/>
            <person name="Ross K."/>
            <person name="Ryan E."/>
            <person name="Settipalli S."/>
            <person name="Shea T."/>
            <person name="Sherpa N."/>
            <person name="Shi L."/>
            <person name="Shih D."/>
            <person name="Sparrow T."/>
            <person name="Spaulding J."/>
            <person name="Stalker J."/>
            <person name="Stange-Thomann N."/>
            <person name="Stavropoulos S."/>
            <person name="Stone C."/>
            <person name="Strader C."/>
            <person name="Tesfaye S."/>
            <person name="Thomson T."/>
            <person name="Thoulutsang Y."/>
            <person name="Thoulutsang D."/>
            <person name="Topham K."/>
            <person name="Topping I."/>
            <person name="Tsamla T."/>
            <person name="Vassiliev H."/>
            <person name="Vo A."/>
            <person name="Wangchuk T."/>
            <person name="Wangdi T."/>
            <person name="Weiand M."/>
            <person name="Wilkinson J."/>
            <person name="Wilson A."/>
            <person name="Yadav S."/>
            <person name="Young G."/>
            <person name="Yu Q."/>
            <person name="Zembek L."/>
            <person name="Zhong D."/>
            <person name="Zimmer A."/>
            <person name="Zwirko Z."/>
            <person name="Jaffe D.B."/>
            <person name="Alvarez P."/>
            <person name="Brockman W."/>
            <person name="Butler J."/>
            <person name="Chin C."/>
            <person name="Gnerre S."/>
            <person name="Grabherr M."/>
            <person name="Kleber M."/>
            <person name="Mauceli E."/>
            <person name="MacCallum I."/>
        </authorList>
    </citation>
    <scope>NUCLEOTIDE SEQUENCE [LARGE SCALE GENOMIC DNA]</scope>
    <source>
        <strain evidence="3">Tucson 14024-0371.13</strain>
    </source>
</reference>
<feature type="region of interest" description="Disordered" evidence="1">
    <location>
        <begin position="163"/>
        <end position="187"/>
    </location>
</feature>
<dbReference type="EMBL" id="CH902619">
    <property type="protein sequence ID" value="EDV36796.2"/>
    <property type="molecule type" value="Genomic_DNA"/>
</dbReference>
<feature type="region of interest" description="Disordered" evidence="1">
    <location>
        <begin position="17"/>
        <end position="109"/>
    </location>
</feature>
<feature type="compositionally biased region" description="Basic residues" evidence="1">
    <location>
        <begin position="163"/>
        <end position="182"/>
    </location>
</feature>
<dbReference type="Proteomes" id="UP000007801">
    <property type="component" value="Unassembled WGS sequence"/>
</dbReference>
<accession>B3MGN8</accession>
<feature type="compositionally biased region" description="Basic residues" evidence="1">
    <location>
        <begin position="220"/>
        <end position="231"/>
    </location>
</feature>
<feature type="compositionally biased region" description="Polar residues" evidence="1">
    <location>
        <begin position="257"/>
        <end position="267"/>
    </location>
</feature>
<gene>
    <name evidence="2" type="primary">Dana\GF11772</name>
    <name evidence="2" type="synonym">dana_GLEANR_11802</name>
    <name evidence="2" type="ORF">GF11772</name>
</gene>
<dbReference type="GeneID" id="6494634"/>
<dbReference type="KEGG" id="dan:6494634"/>
<organism evidence="2 3">
    <name type="scientific">Drosophila ananassae</name>
    <name type="common">Fruit fly</name>
    <dbReference type="NCBI Taxonomy" id="7217"/>
    <lineage>
        <taxon>Eukaryota</taxon>
        <taxon>Metazoa</taxon>
        <taxon>Ecdysozoa</taxon>
        <taxon>Arthropoda</taxon>
        <taxon>Hexapoda</taxon>
        <taxon>Insecta</taxon>
        <taxon>Pterygota</taxon>
        <taxon>Neoptera</taxon>
        <taxon>Endopterygota</taxon>
        <taxon>Diptera</taxon>
        <taxon>Brachycera</taxon>
        <taxon>Muscomorpha</taxon>
        <taxon>Ephydroidea</taxon>
        <taxon>Drosophilidae</taxon>
        <taxon>Drosophila</taxon>
        <taxon>Sophophora</taxon>
    </lineage>
</organism>
<name>B3MGN8_DROAN</name>
<dbReference type="HOGENOM" id="CLU_061262_0_0_1"/>
<feature type="compositionally biased region" description="Gly residues" evidence="1">
    <location>
        <begin position="71"/>
        <end position="94"/>
    </location>
</feature>
<keyword evidence="3" id="KW-1185">Reference proteome</keyword>
<feature type="compositionally biased region" description="Pro residues" evidence="1">
    <location>
        <begin position="275"/>
        <end position="288"/>
    </location>
</feature>
<evidence type="ECO:0000313" key="2">
    <source>
        <dbReference type="EMBL" id="EDV36796.2"/>
    </source>
</evidence>